<keyword evidence="8" id="KW-1185">Reference proteome</keyword>
<dbReference type="GO" id="GO:0004748">
    <property type="term" value="F:ribonucleoside-diphosphate reductase activity, thioredoxin disulfide as acceptor"/>
    <property type="evidence" value="ECO:0007669"/>
    <property type="project" value="UniProtKB-EC"/>
</dbReference>
<dbReference type="InterPro" id="IPR024434">
    <property type="entry name" value="TSCPD_dom"/>
</dbReference>
<dbReference type="GO" id="GO:0071897">
    <property type="term" value="P:DNA biosynthetic process"/>
    <property type="evidence" value="ECO:0007669"/>
    <property type="project" value="UniProtKB-KW"/>
</dbReference>
<dbReference type="AlphaFoldDB" id="E5Y1T0"/>
<evidence type="ECO:0000256" key="5">
    <source>
        <dbReference type="ARBA" id="ARBA00047754"/>
    </source>
</evidence>
<dbReference type="EC" id="1.17.4.1" evidence="2"/>
<protein>
    <recommendedName>
        <fullName evidence="2">ribonucleoside-diphosphate reductase</fullName>
        <ecNumber evidence="2">1.17.4.1</ecNumber>
    </recommendedName>
</protein>
<comment type="similarity">
    <text evidence="1">Belongs to the ribonucleoside diphosphate reductase class-2 family.</text>
</comment>
<sequence>MAIAPLMGVCSSALQYDITDDGRVTGIRFAGGCPGNLEAVARLAEGLPAEAVISRLEGIQCGSKPTSCPDQLARALKRELAARGA</sequence>
<keyword evidence="4" id="KW-0547">Nucleotide-binding</keyword>
<dbReference type="InterPro" id="IPR023806">
    <property type="entry name" value="CHP03905"/>
</dbReference>
<dbReference type="OrthoDB" id="9801525at2"/>
<evidence type="ECO:0000256" key="4">
    <source>
        <dbReference type="ARBA" id="ARBA00022741"/>
    </source>
</evidence>
<dbReference type="EMBL" id="ADCP02000002">
    <property type="protein sequence ID" value="EFV46048.1"/>
    <property type="molecule type" value="Genomic_DNA"/>
</dbReference>
<comment type="catalytic activity">
    <reaction evidence="5">
        <text>a 2'-deoxyribonucleoside 5'-diphosphate + [thioredoxin]-disulfide + H2O = a ribonucleoside 5'-diphosphate + [thioredoxin]-dithiol</text>
        <dbReference type="Rhea" id="RHEA:23252"/>
        <dbReference type="Rhea" id="RHEA-COMP:10698"/>
        <dbReference type="Rhea" id="RHEA-COMP:10700"/>
        <dbReference type="ChEBI" id="CHEBI:15377"/>
        <dbReference type="ChEBI" id="CHEBI:29950"/>
        <dbReference type="ChEBI" id="CHEBI:50058"/>
        <dbReference type="ChEBI" id="CHEBI:57930"/>
        <dbReference type="ChEBI" id="CHEBI:73316"/>
        <dbReference type="EC" id="1.17.4.1"/>
    </reaction>
</comment>
<evidence type="ECO:0000313" key="8">
    <source>
        <dbReference type="Proteomes" id="UP000006034"/>
    </source>
</evidence>
<dbReference type="GeneID" id="78087114"/>
<dbReference type="NCBIfam" id="TIGR03905">
    <property type="entry name" value="TIGR03905_4_Cys"/>
    <property type="match status" value="1"/>
</dbReference>
<keyword evidence="3" id="KW-0237">DNA synthesis</keyword>
<proteinExistence type="inferred from homology"/>
<evidence type="ECO:0000259" key="6">
    <source>
        <dbReference type="Pfam" id="PF12637"/>
    </source>
</evidence>
<dbReference type="HOGENOM" id="CLU_176133_0_0_7"/>
<evidence type="ECO:0000256" key="3">
    <source>
        <dbReference type="ARBA" id="ARBA00022634"/>
    </source>
</evidence>
<reference evidence="7 8" key="2">
    <citation type="submission" date="2013-04" db="EMBL/GenBank/DDBJ databases">
        <title>The Genome Sequence of Bilophila wadsworthia 3_1_6.</title>
        <authorList>
            <consortium name="The Broad Institute Genomics Platform"/>
            <person name="Earl A."/>
            <person name="Ward D."/>
            <person name="Feldgarden M."/>
            <person name="Gevers D."/>
            <person name="Sibley C."/>
            <person name="Strauss J."/>
            <person name="Allen-Vercoe E."/>
            <person name="Walker B."/>
            <person name="Young S."/>
            <person name="Zeng Q."/>
            <person name="Gargeya S."/>
            <person name="Fitzgerald M."/>
            <person name="Haas B."/>
            <person name="Abouelleil A."/>
            <person name="Allen A.W."/>
            <person name="Alvarado L."/>
            <person name="Arachchi H.M."/>
            <person name="Berlin A.M."/>
            <person name="Chapman S.B."/>
            <person name="Gainer-Dewar J."/>
            <person name="Goldberg J."/>
            <person name="Griggs A."/>
            <person name="Gujja S."/>
            <person name="Hansen M."/>
            <person name="Howarth C."/>
            <person name="Imamovic A."/>
            <person name="Ireland A."/>
            <person name="Larimer J."/>
            <person name="McCowan C."/>
            <person name="Murphy C."/>
            <person name="Pearson M."/>
            <person name="Poon T.W."/>
            <person name="Priest M."/>
            <person name="Roberts A."/>
            <person name="Saif S."/>
            <person name="Shea T."/>
            <person name="Sisk P."/>
            <person name="Sykes S."/>
            <person name="Wortman J."/>
            <person name="Nusbaum C."/>
            <person name="Birren B."/>
        </authorList>
    </citation>
    <scope>NUCLEOTIDE SEQUENCE [LARGE SCALE GENOMIC DNA]</scope>
    <source>
        <strain evidence="7 8">3_1_6</strain>
    </source>
</reference>
<reference evidence="7 8" key="1">
    <citation type="submission" date="2010-10" db="EMBL/GenBank/DDBJ databases">
        <authorList>
            <consortium name="The Broad Institute Genome Sequencing Platform"/>
            <person name="Ward D."/>
            <person name="Earl A."/>
            <person name="Feldgarden M."/>
            <person name="Young S.K."/>
            <person name="Gargeya S."/>
            <person name="Zeng Q."/>
            <person name="Alvarado L."/>
            <person name="Berlin A."/>
            <person name="Bochicchio J."/>
            <person name="Chapman S.B."/>
            <person name="Chen Z."/>
            <person name="Freedman E."/>
            <person name="Gellesch M."/>
            <person name="Goldberg J."/>
            <person name="Griggs A."/>
            <person name="Gujja S."/>
            <person name="Heilman E."/>
            <person name="Heiman D."/>
            <person name="Howarth C."/>
            <person name="Mehta T."/>
            <person name="Neiman D."/>
            <person name="Pearson M."/>
            <person name="Roberts A."/>
            <person name="Saif S."/>
            <person name="Shea T."/>
            <person name="Shenoy N."/>
            <person name="Sisk P."/>
            <person name="Stolte C."/>
            <person name="Sykes S."/>
            <person name="White J."/>
            <person name="Yandava C."/>
            <person name="Allen-Vercoe E."/>
            <person name="Sibley C."/>
            <person name="Ambrose C.E."/>
            <person name="Strauss J."/>
            <person name="Daigneault M."/>
            <person name="Haas B."/>
            <person name="Nusbaum C."/>
            <person name="Birren B."/>
        </authorList>
    </citation>
    <scope>NUCLEOTIDE SEQUENCE [LARGE SCALE GENOMIC DNA]</scope>
    <source>
        <strain evidence="7 8">3_1_6</strain>
    </source>
</reference>
<dbReference type="Pfam" id="PF12637">
    <property type="entry name" value="TSCPD"/>
    <property type="match status" value="1"/>
</dbReference>
<dbReference type="GO" id="GO:0000166">
    <property type="term" value="F:nucleotide binding"/>
    <property type="evidence" value="ECO:0007669"/>
    <property type="project" value="UniProtKB-KW"/>
</dbReference>
<dbReference type="eggNOG" id="ENOG5032YE7">
    <property type="taxonomic scope" value="Bacteria"/>
</dbReference>
<dbReference type="RefSeq" id="WP_005023999.1">
    <property type="nucleotide sequence ID" value="NZ_KE150239.1"/>
</dbReference>
<feature type="domain" description="TSCPD" evidence="6">
    <location>
        <begin position="8"/>
        <end position="79"/>
    </location>
</feature>
<dbReference type="Proteomes" id="UP000006034">
    <property type="component" value="Unassembled WGS sequence"/>
</dbReference>
<evidence type="ECO:0000313" key="7">
    <source>
        <dbReference type="EMBL" id="EFV46048.1"/>
    </source>
</evidence>
<organism evidence="7 8">
    <name type="scientific">Bilophila wadsworthia (strain 3_1_6)</name>
    <dbReference type="NCBI Taxonomy" id="563192"/>
    <lineage>
        <taxon>Bacteria</taxon>
        <taxon>Pseudomonadati</taxon>
        <taxon>Thermodesulfobacteriota</taxon>
        <taxon>Desulfovibrionia</taxon>
        <taxon>Desulfovibrionales</taxon>
        <taxon>Desulfovibrionaceae</taxon>
        <taxon>Bilophila</taxon>
    </lineage>
</organism>
<evidence type="ECO:0000256" key="2">
    <source>
        <dbReference type="ARBA" id="ARBA00012274"/>
    </source>
</evidence>
<gene>
    <name evidence="7" type="ORF">HMPREF0179_00088</name>
</gene>
<comment type="caution">
    <text evidence="7">The sequence shown here is derived from an EMBL/GenBank/DDBJ whole genome shotgun (WGS) entry which is preliminary data.</text>
</comment>
<name>E5Y1T0_BILW3</name>
<dbReference type="STRING" id="563192.HMPREF0179_00088"/>
<accession>E5Y1T0</accession>
<evidence type="ECO:0000256" key="1">
    <source>
        <dbReference type="ARBA" id="ARBA00007405"/>
    </source>
</evidence>